<reference evidence="1 2" key="1">
    <citation type="submission" date="2013-08" db="EMBL/GenBank/DDBJ databases">
        <title>The genome sequence of Knoellia sinensis.</title>
        <authorList>
            <person name="Zhu W."/>
            <person name="Wang G."/>
        </authorList>
    </citation>
    <scope>NUCLEOTIDE SEQUENCE [LARGE SCALE GENOMIC DNA]</scope>
    <source>
        <strain evidence="1 2">KCTC 19936</strain>
    </source>
</reference>
<dbReference type="AlphaFoldDB" id="A0A0A0JED0"/>
<evidence type="ECO:0000313" key="1">
    <source>
        <dbReference type="EMBL" id="KGN33956.1"/>
    </source>
</evidence>
<evidence type="ECO:0000313" key="2">
    <source>
        <dbReference type="Proteomes" id="UP000030002"/>
    </source>
</evidence>
<proteinExistence type="predicted"/>
<comment type="caution">
    <text evidence="1">The sequence shown here is derived from an EMBL/GenBank/DDBJ whole genome shotgun (WGS) entry which is preliminary data.</text>
</comment>
<dbReference type="STRING" id="1385520.N802_07980"/>
<keyword evidence="2" id="KW-1185">Reference proteome</keyword>
<name>A0A0A0JED0_9MICO</name>
<accession>A0A0A0JED0</accession>
<protein>
    <recommendedName>
        <fullName evidence="3">DUF559 domain-containing protein</fullName>
    </recommendedName>
</protein>
<evidence type="ECO:0008006" key="3">
    <source>
        <dbReference type="Google" id="ProtNLM"/>
    </source>
</evidence>
<dbReference type="EMBL" id="AVPJ01000003">
    <property type="protein sequence ID" value="KGN33956.1"/>
    <property type="molecule type" value="Genomic_DNA"/>
</dbReference>
<sequence length="324" mass="35675">MRPQPLPEELAGGPFSTARARELGLPRMRLHRGDLVHPTHGAHSLRAPVTVEERAAAFAMGMPSARAFSHVTCAVLRDLPLPHFLEDEGRHGPLDVMAPTRGGQVAREGCRGHRGLEIREVEEVGGLSLIGLADTWCDLGELGRGRLTVDDFVVMGDAIVARLDARSEVTIRAGSRTSPGVRALHAALGRRVRPRGKVMLTEALTLIRPRVKSPMESRSRLMFVRAGFPEPEVNGIVLDEAGEYVAEADLLWRAKRVAAEYQGSVHADIKARSADEAKRRLLESLDHTVRELFADDVFRAPRRIDTLEFVARALDLDPRDLMIA</sequence>
<dbReference type="Proteomes" id="UP000030002">
    <property type="component" value="Unassembled WGS sequence"/>
</dbReference>
<dbReference type="OrthoDB" id="3173471at2"/>
<gene>
    <name evidence="1" type="ORF">N802_07980</name>
</gene>
<dbReference type="RefSeq" id="WP_052109461.1">
    <property type="nucleotide sequence ID" value="NZ_AVPJ01000003.1"/>
</dbReference>
<organism evidence="1 2">
    <name type="scientific">Knoellia sinensis KCTC 19936</name>
    <dbReference type="NCBI Taxonomy" id="1385520"/>
    <lineage>
        <taxon>Bacteria</taxon>
        <taxon>Bacillati</taxon>
        <taxon>Actinomycetota</taxon>
        <taxon>Actinomycetes</taxon>
        <taxon>Micrococcales</taxon>
        <taxon>Intrasporangiaceae</taxon>
        <taxon>Knoellia</taxon>
    </lineage>
</organism>
<dbReference type="eggNOG" id="COG2852">
    <property type="taxonomic scope" value="Bacteria"/>
</dbReference>